<proteinExistence type="predicted"/>
<evidence type="ECO:0000313" key="1">
    <source>
        <dbReference type="EMBL" id="KAF2900112.1"/>
    </source>
</evidence>
<evidence type="ECO:0000313" key="2">
    <source>
        <dbReference type="Proteomes" id="UP000801492"/>
    </source>
</evidence>
<accession>A0A8K0DBT6</accession>
<dbReference type="Proteomes" id="UP000801492">
    <property type="component" value="Unassembled WGS sequence"/>
</dbReference>
<feature type="non-terminal residue" evidence="1">
    <location>
        <position position="54"/>
    </location>
</feature>
<dbReference type="OrthoDB" id="6814999at2759"/>
<protein>
    <submittedName>
        <fullName evidence="1">Uncharacterized protein</fullName>
    </submittedName>
</protein>
<dbReference type="EMBL" id="VTPC01002372">
    <property type="protein sequence ID" value="KAF2900112.1"/>
    <property type="molecule type" value="Genomic_DNA"/>
</dbReference>
<sequence length="54" mass="6158">VNVTIDSIINSRSVLPLFVIREKDFCKAMNKYMGEFWYDIERAGQVPPGVCPIP</sequence>
<keyword evidence="2" id="KW-1185">Reference proteome</keyword>
<dbReference type="AlphaFoldDB" id="A0A8K0DBT6"/>
<comment type="caution">
    <text evidence="1">The sequence shown here is derived from an EMBL/GenBank/DDBJ whole genome shotgun (WGS) entry which is preliminary data.</text>
</comment>
<name>A0A8K0DBT6_IGNLU</name>
<feature type="non-terminal residue" evidence="1">
    <location>
        <position position="1"/>
    </location>
</feature>
<organism evidence="1 2">
    <name type="scientific">Ignelater luminosus</name>
    <name type="common">Cucubano</name>
    <name type="synonym">Pyrophorus luminosus</name>
    <dbReference type="NCBI Taxonomy" id="2038154"/>
    <lineage>
        <taxon>Eukaryota</taxon>
        <taxon>Metazoa</taxon>
        <taxon>Ecdysozoa</taxon>
        <taxon>Arthropoda</taxon>
        <taxon>Hexapoda</taxon>
        <taxon>Insecta</taxon>
        <taxon>Pterygota</taxon>
        <taxon>Neoptera</taxon>
        <taxon>Endopterygota</taxon>
        <taxon>Coleoptera</taxon>
        <taxon>Polyphaga</taxon>
        <taxon>Elateriformia</taxon>
        <taxon>Elateroidea</taxon>
        <taxon>Elateridae</taxon>
        <taxon>Agrypninae</taxon>
        <taxon>Pyrophorini</taxon>
        <taxon>Ignelater</taxon>
    </lineage>
</organism>
<gene>
    <name evidence="1" type="ORF">ILUMI_06072</name>
</gene>
<reference evidence="1" key="1">
    <citation type="submission" date="2019-08" db="EMBL/GenBank/DDBJ databases">
        <title>The genome of the North American firefly Photinus pyralis.</title>
        <authorList>
            <consortium name="Photinus pyralis genome working group"/>
            <person name="Fallon T.R."/>
            <person name="Sander Lower S.E."/>
            <person name="Weng J.-K."/>
        </authorList>
    </citation>
    <scope>NUCLEOTIDE SEQUENCE</scope>
    <source>
        <strain evidence="1">TRF0915ILg1</strain>
        <tissue evidence="1">Whole body</tissue>
    </source>
</reference>